<dbReference type="InterPro" id="IPR038765">
    <property type="entry name" value="Papain-like_cys_pep_sf"/>
</dbReference>
<feature type="signal peptide" evidence="1">
    <location>
        <begin position="1"/>
        <end position="23"/>
    </location>
</feature>
<dbReference type="EMBL" id="QPIZ01000018">
    <property type="protein sequence ID" value="RCW31367.1"/>
    <property type="molecule type" value="Genomic_DNA"/>
</dbReference>
<dbReference type="InterPro" id="IPR024618">
    <property type="entry name" value="DUF3857"/>
</dbReference>
<dbReference type="Pfam" id="PF12969">
    <property type="entry name" value="DUF3857"/>
    <property type="match status" value="1"/>
</dbReference>
<dbReference type="AlphaFoldDB" id="A0A368URA2"/>
<dbReference type="InterPro" id="IPR002931">
    <property type="entry name" value="Transglutaminase-like"/>
</dbReference>
<comment type="caution">
    <text evidence="4">The sequence shown here is derived from an EMBL/GenBank/DDBJ whole genome shotgun (WGS) entry which is preliminary data.</text>
</comment>
<sequence>MPRISLFHISLFLFFSTGFFARAQIASYDTKVKIDEDRKIIEKSFLININSRDDLHLADIEIEVQNSQEFKLLEASVLYANGEMVRKLKNRDVKTSSNLSYDSFFNDDVVKEFELYWNNYPYQIKYVYSIVEYKFVSVAGWSPIVEKGLSVKKASLQVEIPSDYPVSMDFSDQLQYQVNERDDVKTMVWEIRDYKKPEQEMFAPHEFETIPYVSIFPQEFKYGVAGNSGSWASFGEWFDSLNRGSLMLTVREKMIIDNLIKGIDDKREIVKTLYHYLQDNVRYVNVRLDIGGLKSYPAEYVCQKKYGDCKALTTYMKALLNYAGIPSNYVLIRGGFDVPRINPNLPGQQFNHTILSVPLGNDTLWLENTSGIIPFNYLGTSLQNRKALFVNKDRSKLITFPAMTLDEVYEHRVFVFGLDSEGSGAIIISQHLRGGEFEKYRYFQKALNPEEQERAIKNGLNTTYFDLESFSFLPAGRDERQFNILVEASCKNLFRRVGNMKIIKPPVFSVPMPEKPEKRRNAVRVHIPVNKADSMVYNLSLPENHEIELPADVFLDTPYGQYETRYLDENNKLIVVSKFQLFQGDYPIEDYDGFYSFFSEIDKIRHQSGIVINIK</sequence>
<evidence type="ECO:0000256" key="1">
    <source>
        <dbReference type="SAM" id="SignalP"/>
    </source>
</evidence>
<keyword evidence="5" id="KW-1185">Reference proteome</keyword>
<evidence type="ECO:0000259" key="2">
    <source>
        <dbReference type="Pfam" id="PF01841"/>
    </source>
</evidence>
<dbReference type="Pfam" id="PF01841">
    <property type="entry name" value="Transglut_core"/>
    <property type="match status" value="1"/>
</dbReference>
<dbReference type="Gene3D" id="2.60.40.3140">
    <property type="match status" value="1"/>
</dbReference>
<protein>
    <submittedName>
        <fullName evidence="4">Transglutaminase superfamily protein</fullName>
    </submittedName>
</protein>
<keyword evidence="1" id="KW-0732">Signal</keyword>
<name>A0A368URA2_9BACT</name>
<evidence type="ECO:0000313" key="4">
    <source>
        <dbReference type="EMBL" id="RCW31367.1"/>
    </source>
</evidence>
<feature type="domain" description="DUF3857" evidence="3">
    <location>
        <begin position="45"/>
        <end position="197"/>
    </location>
</feature>
<dbReference type="Proteomes" id="UP000252733">
    <property type="component" value="Unassembled WGS sequence"/>
</dbReference>
<feature type="chain" id="PRO_5016736449" evidence="1">
    <location>
        <begin position="24"/>
        <end position="615"/>
    </location>
</feature>
<accession>A0A368URA2</accession>
<dbReference type="RefSeq" id="WP_114437480.1">
    <property type="nucleotide sequence ID" value="NZ_QPIZ01000018.1"/>
</dbReference>
<dbReference type="Gene3D" id="2.60.120.1130">
    <property type="match status" value="1"/>
</dbReference>
<reference evidence="4 5" key="1">
    <citation type="submission" date="2018-07" db="EMBL/GenBank/DDBJ databases">
        <title>Freshwater and sediment microbial communities from various areas in North America, analyzing microbe dynamics in response to fracking.</title>
        <authorList>
            <person name="Lamendella R."/>
        </authorList>
    </citation>
    <scope>NUCLEOTIDE SEQUENCE [LARGE SCALE GENOMIC DNA]</scope>
    <source>
        <strain evidence="4 5">160A</strain>
    </source>
</reference>
<dbReference type="Gene3D" id="3.10.620.30">
    <property type="match status" value="1"/>
</dbReference>
<gene>
    <name evidence="4" type="ORF">DFO77_11884</name>
</gene>
<organism evidence="4 5">
    <name type="scientific">Marinilabilia salmonicolor</name>
    <dbReference type="NCBI Taxonomy" id="989"/>
    <lineage>
        <taxon>Bacteria</taxon>
        <taxon>Pseudomonadati</taxon>
        <taxon>Bacteroidota</taxon>
        <taxon>Bacteroidia</taxon>
        <taxon>Marinilabiliales</taxon>
        <taxon>Marinilabiliaceae</taxon>
        <taxon>Marinilabilia</taxon>
    </lineage>
</organism>
<evidence type="ECO:0000259" key="3">
    <source>
        <dbReference type="Pfam" id="PF12969"/>
    </source>
</evidence>
<evidence type="ECO:0000313" key="5">
    <source>
        <dbReference type="Proteomes" id="UP000252733"/>
    </source>
</evidence>
<feature type="domain" description="Transglutaminase-like" evidence="2">
    <location>
        <begin position="256"/>
        <end position="331"/>
    </location>
</feature>
<dbReference type="SUPFAM" id="SSF54001">
    <property type="entry name" value="Cysteine proteinases"/>
    <property type="match status" value="1"/>
</dbReference>
<proteinExistence type="predicted"/>